<gene>
    <name evidence="2" type="ORF">ROG8370_03456</name>
</gene>
<proteinExistence type="predicted"/>
<dbReference type="EMBL" id="FWFJ01000049">
    <property type="protein sequence ID" value="SLN71764.1"/>
    <property type="molecule type" value="Genomic_DNA"/>
</dbReference>
<dbReference type="Proteomes" id="UP000194012">
    <property type="component" value="Unassembled WGS sequence"/>
</dbReference>
<sequence length="261" mass="28458">MFLADKASDDGSGIWCSKGTIQRHTELGETTVKRTVREFLKEGVLVETGARTCKNGFTVVYRIDLSKVEALERTLEPKIQTGSTVAPVQTGPGTGATVAGVPGPPRPPNHPKTIHKPPTRKREAAENEEAEKILAAYPPDRLRGKAACLAQIEEAMKDGIAPEDLLKAVQAYATDSAGFTRSKVCFSDNWFQSRRWQGYIKDIRAKREEAQAASADHHARLACWISDRSPMCTHITAPQVTVLLASKLVTQAQIQAAGLRS</sequence>
<organism evidence="2 3">
    <name type="scientific">Roseovarius gaetbuli</name>
    <dbReference type="NCBI Taxonomy" id="1356575"/>
    <lineage>
        <taxon>Bacteria</taxon>
        <taxon>Pseudomonadati</taxon>
        <taxon>Pseudomonadota</taxon>
        <taxon>Alphaproteobacteria</taxon>
        <taxon>Rhodobacterales</taxon>
        <taxon>Roseobacteraceae</taxon>
        <taxon>Roseovarius</taxon>
    </lineage>
</organism>
<feature type="region of interest" description="Disordered" evidence="1">
    <location>
        <begin position="99"/>
        <end position="128"/>
    </location>
</feature>
<accession>A0A1X7A6Z4</accession>
<evidence type="ECO:0000256" key="1">
    <source>
        <dbReference type="SAM" id="MobiDB-lite"/>
    </source>
</evidence>
<dbReference type="AlphaFoldDB" id="A0A1X7A6Z4"/>
<evidence type="ECO:0000313" key="2">
    <source>
        <dbReference type="EMBL" id="SLN71764.1"/>
    </source>
</evidence>
<name>A0A1X7A6Z4_9RHOB</name>
<keyword evidence="3" id="KW-1185">Reference proteome</keyword>
<reference evidence="3" key="1">
    <citation type="submission" date="2017-03" db="EMBL/GenBank/DDBJ databases">
        <authorList>
            <person name="Rodrigo-Torres L."/>
            <person name="Arahal R.D."/>
            <person name="Lucena T."/>
        </authorList>
    </citation>
    <scope>NUCLEOTIDE SEQUENCE [LARGE SCALE GENOMIC DNA]</scope>
    <source>
        <strain evidence="3">CECT 8370</strain>
    </source>
</reference>
<protein>
    <submittedName>
        <fullName evidence="2">Uncharacterized protein</fullName>
    </submittedName>
</protein>
<evidence type="ECO:0000313" key="3">
    <source>
        <dbReference type="Proteomes" id="UP000194012"/>
    </source>
</evidence>